<dbReference type="Proteomes" id="UP001213681">
    <property type="component" value="Unassembled WGS sequence"/>
</dbReference>
<accession>A0AAD6BW04</accession>
<evidence type="ECO:0000256" key="3">
    <source>
        <dbReference type="ARBA" id="ARBA00022691"/>
    </source>
</evidence>
<dbReference type="PROSITE" id="PS51683">
    <property type="entry name" value="SAM_OMT_II"/>
    <property type="match status" value="1"/>
</dbReference>
<dbReference type="AlphaFoldDB" id="A0AAD6BW04"/>
<evidence type="ECO:0000259" key="4">
    <source>
        <dbReference type="Pfam" id="PF00155"/>
    </source>
</evidence>
<evidence type="ECO:0008006" key="8">
    <source>
        <dbReference type="Google" id="ProtNLM"/>
    </source>
</evidence>
<sequence>MTVQDAVAGLSVRSSELVEAIMPRIRDPHFSYPLGFSGDSDLITALSTFLNDYFNPHEPVQQSHIATAPGAASCLDALLHTVCNPGDGVPVPGPYWMLEDCLWFCEQRNLHFISDEVYAMSTIEPDMSSKNLSPFVSILSCDSASVGCSPRRVHAIWSISKDFGSSGIRLGCTVSQHNPEVIVGVSPASAGVFVFAKLGHDINTWDEEALLVKRCKEAGVVVSAGRSYHGIESEKGAPLLSTFYCIATLRLLSNMQSTLETLNRHLASALNLLRGGLNKEIHSRLHNQERGVLPDKDVAEISFKTIDPLHSIEQLLEPGQLALADHFFGKLGDLNTWCSAILTWCLCQEQRDFHLSRWKHNWIALYGNQFYDMSRGIPNSIRKEATCSLAQIAYDTDKDMFTFFREHDWVSQLHRTPGGGATAQSPGIVADYQWKEVSGETVLDVGGGGGALIALLLRAYPTMRGGIYDLPHVIDHTVPFFHTDDGQFTDLGDRVPKENLIRGDFFDHIPPSRVYTMKWTLHDWRDADAIAILRNIRRAIISAPISRLIVL</sequence>
<dbReference type="Gene3D" id="3.40.50.150">
    <property type="entry name" value="Vaccinia Virus protein VP39"/>
    <property type="match status" value="1"/>
</dbReference>
<dbReference type="InterPro" id="IPR016461">
    <property type="entry name" value="COMT-like"/>
</dbReference>
<protein>
    <recommendedName>
        <fullName evidence="8">Aminotransferase class I/classII domain-containing protein</fullName>
    </recommendedName>
</protein>
<dbReference type="RefSeq" id="XP_056760946.1">
    <property type="nucleotide sequence ID" value="XM_056916192.1"/>
</dbReference>
<feature type="domain" description="Aminotransferase class I/classII large" evidence="4">
    <location>
        <begin position="99"/>
        <end position="186"/>
    </location>
</feature>
<dbReference type="EMBL" id="JAPVEA010000009">
    <property type="protein sequence ID" value="KAJ5433655.1"/>
    <property type="molecule type" value="Genomic_DNA"/>
</dbReference>
<name>A0AAD6BW04_9EURO</name>
<dbReference type="Gene3D" id="3.40.640.10">
    <property type="entry name" value="Type I PLP-dependent aspartate aminotransferase-like (Major domain)"/>
    <property type="match status" value="2"/>
</dbReference>
<dbReference type="InterPro" id="IPR004839">
    <property type="entry name" value="Aminotransferase_I/II_large"/>
</dbReference>
<evidence type="ECO:0000256" key="2">
    <source>
        <dbReference type="ARBA" id="ARBA00022679"/>
    </source>
</evidence>
<feature type="domain" description="O-methyltransferase C-terminal" evidence="5">
    <location>
        <begin position="441"/>
        <end position="540"/>
    </location>
</feature>
<gene>
    <name evidence="6" type="ORF">N7458_012811</name>
</gene>
<dbReference type="SUPFAM" id="SSF53335">
    <property type="entry name" value="S-adenosyl-L-methionine-dependent methyltransferases"/>
    <property type="match status" value="1"/>
</dbReference>
<keyword evidence="3" id="KW-0949">S-adenosyl-L-methionine</keyword>
<dbReference type="GeneID" id="81606435"/>
<dbReference type="InterPro" id="IPR015421">
    <property type="entry name" value="PyrdxlP-dep_Trfase_major"/>
</dbReference>
<proteinExistence type="predicted"/>
<dbReference type="InterPro" id="IPR015424">
    <property type="entry name" value="PyrdxlP-dep_Trfase"/>
</dbReference>
<dbReference type="GO" id="GO:0044550">
    <property type="term" value="P:secondary metabolite biosynthetic process"/>
    <property type="evidence" value="ECO:0007669"/>
    <property type="project" value="UniProtKB-ARBA"/>
</dbReference>
<evidence type="ECO:0000256" key="1">
    <source>
        <dbReference type="ARBA" id="ARBA00022603"/>
    </source>
</evidence>
<organism evidence="6 7">
    <name type="scientific">Penicillium daleae</name>
    <dbReference type="NCBI Taxonomy" id="63821"/>
    <lineage>
        <taxon>Eukaryota</taxon>
        <taxon>Fungi</taxon>
        <taxon>Dikarya</taxon>
        <taxon>Ascomycota</taxon>
        <taxon>Pezizomycotina</taxon>
        <taxon>Eurotiomycetes</taxon>
        <taxon>Eurotiomycetidae</taxon>
        <taxon>Eurotiales</taxon>
        <taxon>Aspergillaceae</taxon>
        <taxon>Penicillium</taxon>
    </lineage>
</organism>
<reference evidence="6" key="2">
    <citation type="journal article" date="2023" name="IMA Fungus">
        <title>Comparative genomic study of the Penicillium genus elucidates a diverse pangenome and 15 lateral gene transfer events.</title>
        <authorList>
            <person name="Petersen C."/>
            <person name="Sorensen T."/>
            <person name="Nielsen M.R."/>
            <person name="Sondergaard T.E."/>
            <person name="Sorensen J.L."/>
            <person name="Fitzpatrick D.A."/>
            <person name="Frisvad J.C."/>
            <person name="Nielsen K.L."/>
        </authorList>
    </citation>
    <scope>NUCLEOTIDE SEQUENCE</scope>
    <source>
        <strain evidence="6">IBT 16125</strain>
    </source>
</reference>
<dbReference type="Pfam" id="PF00155">
    <property type="entry name" value="Aminotran_1_2"/>
    <property type="match status" value="1"/>
</dbReference>
<evidence type="ECO:0000259" key="5">
    <source>
        <dbReference type="Pfam" id="PF00891"/>
    </source>
</evidence>
<dbReference type="GO" id="GO:0008171">
    <property type="term" value="F:O-methyltransferase activity"/>
    <property type="evidence" value="ECO:0007669"/>
    <property type="project" value="InterPro"/>
</dbReference>
<dbReference type="PANTHER" id="PTHR43712:SF2">
    <property type="entry name" value="O-METHYLTRANSFERASE CICE"/>
    <property type="match status" value="1"/>
</dbReference>
<keyword evidence="2" id="KW-0808">Transferase</keyword>
<dbReference type="GO" id="GO:0032259">
    <property type="term" value="P:methylation"/>
    <property type="evidence" value="ECO:0007669"/>
    <property type="project" value="UniProtKB-KW"/>
</dbReference>
<dbReference type="InterPro" id="IPR029063">
    <property type="entry name" value="SAM-dependent_MTases_sf"/>
</dbReference>
<dbReference type="GO" id="GO:0030170">
    <property type="term" value="F:pyridoxal phosphate binding"/>
    <property type="evidence" value="ECO:0007669"/>
    <property type="project" value="InterPro"/>
</dbReference>
<dbReference type="PANTHER" id="PTHR43712">
    <property type="entry name" value="PUTATIVE (AFU_ORTHOLOGUE AFUA_4G14580)-RELATED"/>
    <property type="match status" value="1"/>
</dbReference>
<dbReference type="SUPFAM" id="SSF53383">
    <property type="entry name" value="PLP-dependent transferases"/>
    <property type="match status" value="1"/>
</dbReference>
<dbReference type="InterPro" id="IPR001077">
    <property type="entry name" value="COMT_C"/>
</dbReference>
<evidence type="ECO:0000313" key="6">
    <source>
        <dbReference type="EMBL" id="KAJ5433655.1"/>
    </source>
</evidence>
<dbReference type="Pfam" id="PF00891">
    <property type="entry name" value="Methyltransf_2"/>
    <property type="match status" value="1"/>
</dbReference>
<evidence type="ECO:0000313" key="7">
    <source>
        <dbReference type="Proteomes" id="UP001213681"/>
    </source>
</evidence>
<comment type="caution">
    <text evidence="6">The sequence shown here is derived from an EMBL/GenBank/DDBJ whole genome shotgun (WGS) entry which is preliminary data.</text>
</comment>
<reference evidence="6" key="1">
    <citation type="submission" date="2022-12" db="EMBL/GenBank/DDBJ databases">
        <authorList>
            <person name="Petersen C."/>
        </authorList>
    </citation>
    <scope>NUCLEOTIDE SEQUENCE</scope>
    <source>
        <strain evidence="6">IBT 16125</strain>
    </source>
</reference>
<keyword evidence="7" id="KW-1185">Reference proteome</keyword>
<keyword evidence="1" id="KW-0489">Methyltransferase</keyword>